<dbReference type="SUPFAM" id="SSF56954">
    <property type="entry name" value="Outer membrane efflux proteins (OEP)"/>
    <property type="match status" value="1"/>
</dbReference>
<dbReference type="EMBL" id="JAUDUY010000002">
    <property type="protein sequence ID" value="MDM9630698.1"/>
    <property type="molecule type" value="Genomic_DNA"/>
</dbReference>
<reference evidence="3" key="1">
    <citation type="submission" date="2023-06" db="EMBL/GenBank/DDBJ databases">
        <title>Robiginitalea aurantiacus sp. nov. and Algoriphagus sediminis sp. nov., isolated from coastal sediment.</title>
        <authorList>
            <person name="Zhou Z.Y."/>
            <person name="An J."/>
            <person name="Jia Y.W."/>
            <person name="Du Z.J."/>
        </authorList>
    </citation>
    <scope>NUCLEOTIDE SEQUENCE</scope>
    <source>
        <strain evidence="3">M39</strain>
    </source>
</reference>
<accession>A0ABT7WCS2</accession>
<keyword evidence="2" id="KW-0564">Palmitate</keyword>
<keyword evidence="2" id="KW-0449">Lipoprotein</keyword>
<keyword evidence="2" id="KW-1134">Transmembrane beta strand</keyword>
<gene>
    <name evidence="3" type="ORF">QU605_04405</name>
</gene>
<dbReference type="Gene3D" id="2.20.200.10">
    <property type="entry name" value="Outer membrane efflux proteins (OEP)"/>
    <property type="match status" value="1"/>
</dbReference>
<proteinExistence type="inferred from homology"/>
<dbReference type="InterPro" id="IPR010131">
    <property type="entry name" value="MdtP/NodT-like"/>
</dbReference>
<sequence>MKRLLLIALVAMLLQNCKIGKNYQGTELVQPEQYAQQTPGMQVKYDSINTDTLELSTADLKWWELYDDPVLDSLILVAMENNRDALIAAESVLQGRFALKNQNAEMLPKFDINGQVQRGNFLLNQVGDPQNLILGAASANWELDLWGKLRRLSEAARADLVASEYGYRGVMISLISEVATTYFSLLRAKSQYEISVRNATSRDSMLQLIQARYDKGIVPILDVNQATIQYTIAAGAVPQYELQIVQLQNTLSILLGRNPGEVGTGKALNTQNFDIDLPLARPVDLLARRPDVISAEYQLIAQNALVGAAKGNRLPSLSVGALVGITADSFGSLSFQNPLWTLTGQLAGPLFYWGQLKRQVDIEDSRSFQALYAYQNTVFFALKEVEDILTEIRTTKAEIEIAEQRRTAALQAQTLSRERYNMGVTSYLEFLEQQRQAFDAELLLEGLRANLLSSYVRLYKALGGGWLTEAEEQQAKEAPEENGSEPKQ</sequence>
<evidence type="ECO:0000256" key="2">
    <source>
        <dbReference type="RuleBase" id="RU362097"/>
    </source>
</evidence>
<dbReference type="Gene3D" id="1.20.1600.10">
    <property type="entry name" value="Outer membrane efflux proteins (OEP)"/>
    <property type="match status" value="1"/>
</dbReference>
<comment type="caution">
    <text evidence="3">The sequence shown here is derived from an EMBL/GenBank/DDBJ whole genome shotgun (WGS) entry which is preliminary data.</text>
</comment>
<organism evidence="3 4">
    <name type="scientific">Robiginitalea aurantiaca</name>
    <dbReference type="NCBI Taxonomy" id="3056915"/>
    <lineage>
        <taxon>Bacteria</taxon>
        <taxon>Pseudomonadati</taxon>
        <taxon>Bacteroidota</taxon>
        <taxon>Flavobacteriia</taxon>
        <taxon>Flavobacteriales</taxon>
        <taxon>Flavobacteriaceae</taxon>
        <taxon>Robiginitalea</taxon>
    </lineage>
</organism>
<evidence type="ECO:0000313" key="4">
    <source>
        <dbReference type="Proteomes" id="UP001174839"/>
    </source>
</evidence>
<name>A0ABT7WCS2_9FLAO</name>
<evidence type="ECO:0000313" key="3">
    <source>
        <dbReference type="EMBL" id="MDM9630698.1"/>
    </source>
</evidence>
<keyword evidence="2" id="KW-0472">Membrane</keyword>
<dbReference type="Pfam" id="PF02321">
    <property type="entry name" value="OEP"/>
    <property type="match status" value="2"/>
</dbReference>
<protein>
    <submittedName>
        <fullName evidence="3">Efflux transporter outer membrane subunit</fullName>
    </submittedName>
</protein>
<dbReference type="InterPro" id="IPR003423">
    <property type="entry name" value="OMP_efflux"/>
</dbReference>
<dbReference type="RefSeq" id="WP_289724067.1">
    <property type="nucleotide sequence ID" value="NZ_JAUDUY010000002.1"/>
</dbReference>
<keyword evidence="4" id="KW-1185">Reference proteome</keyword>
<dbReference type="PANTHER" id="PTHR30203">
    <property type="entry name" value="OUTER MEMBRANE CATION EFFLUX PROTEIN"/>
    <property type="match status" value="1"/>
</dbReference>
<dbReference type="NCBIfam" id="TIGR01845">
    <property type="entry name" value="outer_NodT"/>
    <property type="match status" value="1"/>
</dbReference>
<evidence type="ECO:0000256" key="1">
    <source>
        <dbReference type="ARBA" id="ARBA00007613"/>
    </source>
</evidence>
<dbReference type="Proteomes" id="UP001174839">
    <property type="component" value="Unassembled WGS sequence"/>
</dbReference>
<comment type="similarity">
    <text evidence="1 2">Belongs to the outer membrane factor (OMF) (TC 1.B.17) family.</text>
</comment>
<comment type="subcellular location">
    <subcellularLocation>
        <location evidence="2">Cell membrane</location>
        <topology evidence="2">Lipid-anchor</topology>
    </subcellularLocation>
</comment>
<keyword evidence="2" id="KW-0812">Transmembrane</keyword>